<gene>
    <name evidence="5" type="primary">ompC</name>
    <name evidence="5" type="ORF">AB162_337</name>
</gene>
<comment type="subcellular location">
    <subcellularLocation>
        <location evidence="1">Cell outer membrane</location>
        <topology evidence="1">Multi-pass membrane protein</topology>
    </subcellularLocation>
</comment>
<dbReference type="PANTHER" id="PTHR34501">
    <property type="entry name" value="PROTEIN YDDL-RELATED"/>
    <property type="match status" value="1"/>
</dbReference>
<sequence length="377" mass="43375">MYYASFFFITSITNATDIYHKNNFELYGELHNNYTTYKKLMLGINDYKQNEINNFINCDKAVFYYGLHGKTKISDKLIGFSKWEYKTLLLDKETSNVIGFTGIDLSHLGSIDYGKNYTLLYDISSFTKVIPRCSNDISDMSLDNISSFTNSMLTYRNSNVFGLIKGLNFAIQYQGHPDRSVLSDKKSNNGYGASISYNFNDYLTGAIAYTNNTSLMWQRPIIKNIIDYNDFKKHNNINYDDQAFYVGLKYDQNNIYLAAIYGETNSLLPFSNFSPSKFDLSIYDVTSRVNNTEVVAQYTFDCGISSYMNYLLSRGVIGHNDSSINLIRYLKLGLSYQINPSMLAFINYRFNILNSEFYRIAKMYTGSIITLGISYKF</sequence>
<dbReference type="PRINTS" id="PR00183">
    <property type="entry name" value="ECOLIPORIN"/>
</dbReference>
<evidence type="ECO:0000313" key="5">
    <source>
        <dbReference type="EMBL" id="AKZ65931.1"/>
    </source>
</evidence>
<dbReference type="GO" id="GO:0034220">
    <property type="term" value="P:monoatomic ion transmembrane transport"/>
    <property type="evidence" value="ECO:0007669"/>
    <property type="project" value="InterPro"/>
</dbReference>
<dbReference type="GO" id="GO:0009279">
    <property type="term" value="C:cell outer membrane"/>
    <property type="evidence" value="ECO:0007669"/>
    <property type="project" value="UniProtKB-SubCell"/>
</dbReference>
<dbReference type="Gene3D" id="2.40.160.10">
    <property type="entry name" value="Porin"/>
    <property type="match status" value="1"/>
</dbReference>
<keyword evidence="6" id="KW-1185">Reference proteome</keyword>
<dbReference type="InterPro" id="IPR033900">
    <property type="entry name" value="Gram_neg_porin_domain"/>
</dbReference>
<dbReference type="EMBL" id="CP011787">
    <property type="protein sequence ID" value="AKZ65931.1"/>
    <property type="molecule type" value="Genomic_DNA"/>
</dbReference>
<dbReference type="PANTHER" id="PTHR34501:SF2">
    <property type="entry name" value="OUTER MEMBRANE PORIN F-RELATED"/>
    <property type="match status" value="1"/>
</dbReference>
<name>A0A0K2BKL2_9GAMM</name>
<dbReference type="AlphaFoldDB" id="A0A0K2BKL2"/>
<evidence type="ECO:0000313" key="6">
    <source>
        <dbReference type="Proteomes" id="UP000056466"/>
    </source>
</evidence>
<dbReference type="Pfam" id="PF00267">
    <property type="entry name" value="Porin_1"/>
    <property type="match status" value="1"/>
</dbReference>
<protein>
    <submittedName>
        <fullName evidence="5">Outer membrane protein</fullName>
    </submittedName>
</protein>
<comment type="similarity">
    <text evidence="2">Belongs to the Gram-negative porin family.</text>
</comment>
<keyword evidence="3" id="KW-0732">Signal</keyword>
<dbReference type="Proteomes" id="UP000056466">
    <property type="component" value="Chromosome"/>
</dbReference>
<organism evidence="5 6">
    <name type="scientific">Candidatus Palibaumannia cicadellinicola</name>
    <dbReference type="NCBI Taxonomy" id="186490"/>
    <lineage>
        <taxon>Bacteria</taxon>
        <taxon>Pseudomonadati</taxon>
        <taxon>Pseudomonadota</taxon>
        <taxon>Gammaproteobacteria</taxon>
        <taxon>Candidatus Palibaumannia</taxon>
    </lineage>
</organism>
<dbReference type="CDD" id="cd00342">
    <property type="entry name" value="gram_neg_porins"/>
    <property type="match status" value="1"/>
</dbReference>
<accession>A0A0K2BKL2</accession>
<dbReference type="InterPro" id="IPR050298">
    <property type="entry name" value="Gram-neg_bact_OMP"/>
</dbReference>
<dbReference type="InterPro" id="IPR001702">
    <property type="entry name" value="Porin_Gram-ve"/>
</dbReference>
<keyword evidence="4" id="KW-0472">Membrane</keyword>
<dbReference type="InterPro" id="IPR023614">
    <property type="entry name" value="Porin_dom_sf"/>
</dbReference>
<dbReference type="GO" id="GO:0015288">
    <property type="term" value="F:porin activity"/>
    <property type="evidence" value="ECO:0007669"/>
    <property type="project" value="InterPro"/>
</dbReference>
<evidence type="ECO:0000256" key="3">
    <source>
        <dbReference type="ARBA" id="ARBA00022729"/>
    </source>
</evidence>
<reference evidence="5 6" key="1">
    <citation type="submission" date="2015-06" db="EMBL/GenBank/DDBJ databases">
        <title>Lineage-specific patterns of genome deterioration in obligate symbionts.</title>
        <authorList>
            <person name="Bennett G.M."/>
            <person name="McCutcheon J.P."/>
            <person name="McDonald B.R."/>
            <person name="Moran N.A."/>
        </authorList>
    </citation>
    <scope>NUCLEOTIDE SEQUENCE [LARGE SCALE GENOMIC DNA]</scope>
    <source>
        <strain evidence="5 6">B-GSS</strain>
    </source>
</reference>
<proteinExistence type="inferred from homology"/>
<evidence type="ECO:0000256" key="4">
    <source>
        <dbReference type="ARBA" id="ARBA00023136"/>
    </source>
</evidence>
<dbReference type="KEGG" id="bcig:AB162_337"/>
<dbReference type="InterPro" id="IPR001897">
    <property type="entry name" value="Porin_gammaproteobac"/>
</dbReference>
<evidence type="ECO:0000256" key="1">
    <source>
        <dbReference type="ARBA" id="ARBA00004571"/>
    </source>
</evidence>
<dbReference type="SUPFAM" id="SSF56935">
    <property type="entry name" value="Porins"/>
    <property type="match status" value="1"/>
</dbReference>
<evidence type="ECO:0000256" key="2">
    <source>
        <dbReference type="ARBA" id="ARBA00007539"/>
    </source>
</evidence>